<reference evidence="1" key="1">
    <citation type="journal article" date="2021" name="Genome Biol. Evol.">
        <title>A High-Quality Reference Genome for a Parasitic Bivalve with Doubly Uniparental Inheritance (Bivalvia: Unionida).</title>
        <authorList>
            <person name="Smith C.H."/>
        </authorList>
    </citation>
    <scope>NUCLEOTIDE SEQUENCE</scope>
    <source>
        <strain evidence="1">CHS0354</strain>
    </source>
</reference>
<dbReference type="AlphaFoldDB" id="A0AAE0S1S1"/>
<name>A0AAE0S1S1_9BIVA</name>
<protein>
    <submittedName>
        <fullName evidence="1">Uncharacterized protein</fullName>
    </submittedName>
</protein>
<reference evidence="1" key="2">
    <citation type="journal article" date="2021" name="Genome Biol. Evol.">
        <title>Developing a high-quality reference genome for a parasitic bivalve with doubly uniparental inheritance (Bivalvia: Unionida).</title>
        <authorList>
            <person name="Smith C.H."/>
        </authorList>
    </citation>
    <scope>NUCLEOTIDE SEQUENCE</scope>
    <source>
        <strain evidence="1">CHS0354</strain>
        <tissue evidence="1">Mantle</tissue>
    </source>
</reference>
<dbReference type="Proteomes" id="UP001195483">
    <property type="component" value="Unassembled WGS sequence"/>
</dbReference>
<accession>A0AAE0S1S1</accession>
<proteinExistence type="predicted"/>
<reference evidence="1" key="3">
    <citation type="submission" date="2023-05" db="EMBL/GenBank/DDBJ databases">
        <authorList>
            <person name="Smith C.H."/>
        </authorList>
    </citation>
    <scope>NUCLEOTIDE SEQUENCE</scope>
    <source>
        <strain evidence="1">CHS0354</strain>
        <tissue evidence="1">Mantle</tissue>
    </source>
</reference>
<gene>
    <name evidence="1" type="ORF">CHS0354_021460</name>
</gene>
<dbReference type="EMBL" id="JAEAOA010001314">
    <property type="protein sequence ID" value="KAK3583707.1"/>
    <property type="molecule type" value="Genomic_DNA"/>
</dbReference>
<comment type="caution">
    <text evidence="1">The sequence shown here is derived from an EMBL/GenBank/DDBJ whole genome shotgun (WGS) entry which is preliminary data.</text>
</comment>
<evidence type="ECO:0000313" key="1">
    <source>
        <dbReference type="EMBL" id="KAK3583707.1"/>
    </source>
</evidence>
<keyword evidence="2" id="KW-1185">Reference proteome</keyword>
<evidence type="ECO:0000313" key="2">
    <source>
        <dbReference type="Proteomes" id="UP001195483"/>
    </source>
</evidence>
<sequence>MSSEDTEHIDRTCSSRMADGLEMLSAESSSGSRPFQKKVWFGSLPRVVNIFEVFRNSYAHDKRINGKPIGWARTSIFGCFGINAMIPLTSDVTAVAVEEMSLYHIFESEKRNKTIN</sequence>
<organism evidence="1 2">
    <name type="scientific">Potamilus streckersoni</name>
    <dbReference type="NCBI Taxonomy" id="2493646"/>
    <lineage>
        <taxon>Eukaryota</taxon>
        <taxon>Metazoa</taxon>
        <taxon>Spiralia</taxon>
        <taxon>Lophotrochozoa</taxon>
        <taxon>Mollusca</taxon>
        <taxon>Bivalvia</taxon>
        <taxon>Autobranchia</taxon>
        <taxon>Heteroconchia</taxon>
        <taxon>Palaeoheterodonta</taxon>
        <taxon>Unionida</taxon>
        <taxon>Unionoidea</taxon>
        <taxon>Unionidae</taxon>
        <taxon>Ambleminae</taxon>
        <taxon>Lampsilini</taxon>
        <taxon>Potamilus</taxon>
    </lineage>
</organism>